<sequence>MAKPYQCKILLISKIKTSWKLEKKNTDKIVS</sequence>
<proteinExistence type="predicted"/>
<evidence type="ECO:0000313" key="1">
    <source>
        <dbReference type="EMBL" id="JAD39127.1"/>
    </source>
</evidence>
<dbReference type="EMBL" id="GBRH01258768">
    <property type="protein sequence ID" value="JAD39127.1"/>
    <property type="molecule type" value="Transcribed_RNA"/>
</dbReference>
<organism evidence="1">
    <name type="scientific">Arundo donax</name>
    <name type="common">Giant reed</name>
    <name type="synonym">Donax arundinaceus</name>
    <dbReference type="NCBI Taxonomy" id="35708"/>
    <lineage>
        <taxon>Eukaryota</taxon>
        <taxon>Viridiplantae</taxon>
        <taxon>Streptophyta</taxon>
        <taxon>Embryophyta</taxon>
        <taxon>Tracheophyta</taxon>
        <taxon>Spermatophyta</taxon>
        <taxon>Magnoliopsida</taxon>
        <taxon>Liliopsida</taxon>
        <taxon>Poales</taxon>
        <taxon>Poaceae</taxon>
        <taxon>PACMAD clade</taxon>
        <taxon>Arundinoideae</taxon>
        <taxon>Arundineae</taxon>
        <taxon>Arundo</taxon>
    </lineage>
</organism>
<reference evidence="1" key="2">
    <citation type="journal article" date="2015" name="Data Brief">
        <title>Shoot transcriptome of the giant reed, Arundo donax.</title>
        <authorList>
            <person name="Barrero R.A."/>
            <person name="Guerrero F.D."/>
            <person name="Moolhuijzen P."/>
            <person name="Goolsby J.A."/>
            <person name="Tidwell J."/>
            <person name="Bellgard S.E."/>
            <person name="Bellgard M.I."/>
        </authorList>
    </citation>
    <scope>NUCLEOTIDE SEQUENCE</scope>
    <source>
        <tissue evidence="1">Shoot tissue taken approximately 20 cm above the soil surface</tissue>
    </source>
</reference>
<accession>A0A0A8ZWI1</accession>
<name>A0A0A8ZWI1_ARUDO</name>
<reference evidence="1" key="1">
    <citation type="submission" date="2014-09" db="EMBL/GenBank/DDBJ databases">
        <authorList>
            <person name="Magalhaes I.L.F."/>
            <person name="Oliveira U."/>
            <person name="Santos F.R."/>
            <person name="Vidigal T.H.D.A."/>
            <person name="Brescovit A.D."/>
            <person name="Santos A.J."/>
        </authorList>
    </citation>
    <scope>NUCLEOTIDE SEQUENCE</scope>
    <source>
        <tissue evidence="1">Shoot tissue taken approximately 20 cm above the soil surface</tissue>
    </source>
</reference>
<dbReference type="AlphaFoldDB" id="A0A0A8ZWI1"/>
<protein>
    <submittedName>
        <fullName evidence="1">Uncharacterized protein</fullName>
    </submittedName>
</protein>